<feature type="disulfide bond" evidence="7">
    <location>
        <begin position="100"/>
        <end position="110"/>
    </location>
</feature>
<evidence type="ECO:0000256" key="3">
    <source>
        <dbReference type="ARBA" id="ARBA00022737"/>
    </source>
</evidence>
<dbReference type="PRINTS" id="PR00722">
    <property type="entry name" value="CHYMOTRYPSIN"/>
</dbReference>
<dbReference type="PRINTS" id="PR00258">
    <property type="entry name" value="SPERACTRCPTR"/>
</dbReference>
<dbReference type="PROSITE" id="PS00420">
    <property type="entry name" value="SRCR_1"/>
    <property type="match status" value="1"/>
</dbReference>
<accession>A0A8C4RCM3</accession>
<evidence type="ECO:0000256" key="5">
    <source>
        <dbReference type="ARBA" id="ARBA00023157"/>
    </source>
</evidence>
<dbReference type="Gene3D" id="3.10.250.10">
    <property type="entry name" value="SRCR-like domain"/>
    <property type="match status" value="2"/>
</dbReference>
<dbReference type="GeneTree" id="ENSGT00940000158131"/>
<dbReference type="CDD" id="cd00190">
    <property type="entry name" value="Tryp_SPc"/>
    <property type="match status" value="1"/>
</dbReference>
<sequence>MDFIKREFQLPISIDAIDFFFLSTGSMVMLRLAGGQKSTTEGRVEVHMAGHWGTVCDVRWDDRDAQVVCRQLGLGGPAKARASAHYGEGVGPIWIKSVQCTGNEISLDECPLSTKRRHKCGHRNDAGVSCSSVPSSDKLAGTTGTKLYPILTDEMHTLSKAAPVGPLVRLMGGSWAGEGRVEVFLQGVWGTVCDDGWTDEDAVVACRSLGFRGPAKALHWAYFGQGSGPIHLQALACEGSEPALTACLRWPHGGGQCRHSEDASVICNCRGETGSEIRPHGVLKEDMSDPICGLRSASRQKRIIGGNVHLRGTWPWQASLRMAANGKRLLCGATLIERCWVLTAAHCFKRYGVTDLKQYVLRLGDHHTLEREVSEMDVHLRYVVLQPRYKMHLNAHDIALVQLAEPCTRLSSLVLPACLPTNRREPQRGTQNCHVTGWGITGKSYPRTLQQASLPLRRGSVCRHRYGNRFTRRMVCAGGSTGVDTCSGDSGGPLVCPRQDGRWVVQGVTAWGHGCGDHSSPGVYTRVASYLGWIHRVVGVQ</sequence>
<keyword evidence="2" id="KW-0732">Signal</keyword>
<dbReference type="AlphaFoldDB" id="A0A8C4RCM3"/>
<keyword evidence="8" id="KW-0378">Hydrolase</keyword>
<keyword evidence="1 8" id="KW-0645">Protease</keyword>
<evidence type="ECO:0000256" key="2">
    <source>
        <dbReference type="ARBA" id="ARBA00022729"/>
    </source>
</evidence>
<dbReference type="FunFam" id="2.40.10.10:FF:000053">
    <property type="entry name" value="Neurotrypsin"/>
    <property type="match status" value="1"/>
</dbReference>
<dbReference type="InterPro" id="IPR043504">
    <property type="entry name" value="Peptidase_S1_PA_chymotrypsin"/>
</dbReference>
<feature type="disulfide bond" evidence="7">
    <location>
        <begin position="56"/>
        <end position="120"/>
    </location>
</feature>
<evidence type="ECO:0000313" key="11">
    <source>
        <dbReference type="Ensembl" id="ENSEBUP00000027428.1"/>
    </source>
</evidence>
<evidence type="ECO:0000256" key="8">
    <source>
        <dbReference type="RuleBase" id="RU363034"/>
    </source>
</evidence>
<keyword evidence="3" id="KW-0677">Repeat</keyword>
<feature type="disulfide bond" evidence="7">
    <location>
        <begin position="206"/>
        <end position="267"/>
    </location>
</feature>
<dbReference type="OMA" id="FCAGHVH"/>
<evidence type="ECO:0000256" key="1">
    <source>
        <dbReference type="ARBA" id="ARBA00022670"/>
    </source>
</evidence>
<dbReference type="InterPro" id="IPR018114">
    <property type="entry name" value="TRYPSIN_HIS"/>
</dbReference>
<evidence type="ECO:0000256" key="6">
    <source>
        <dbReference type="ARBA" id="ARBA00023180"/>
    </source>
</evidence>
<feature type="domain" description="SRCR" evidence="10">
    <location>
        <begin position="30"/>
        <end position="131"/>
    </location>
</feature>
<evidence type="ECO:0000256" key="4">
    <source>
        <dbReference type="ARBA" id="ARBA00022825"/>
    </source>
</evidence>
<dbReference type="PROSITE" id="PS50287">
    <property type="entry name" value="SRCR_2"/>
    <property type="match status" value="2"/>
</dbReference>
<feature type="domain" description="Peptidase S1" evidence="9">
    <location>
        <begin position="303"/>
        <end position="539"/>
    </location>
</feature>
<dbReference type="GO" id="GO:0016020">
    <property type="term" value="C:membrane"/>
    <property type="evidence" value="ECO:0007669"/>
    <property type="project" value="InterPro"/>
</dbReference>
<dbReference type="InterPro" id="IPR036772">
    <property type="entry name" value="SRCR-like_dom_sf"/>
</dbReference>
<dbReference type="Pfam" id="PF00530">
    <property type="entry name" value="SRCR"/>
    <property type="match status" value="2"/>
</dbReference>
<keyword evidence="12" id="KW-1185">Reference proteome</keyword>
<dbReference type="SUPFAM" id="SSF56487">
    <property type="entry name" value="SRCR-like"/>
    <property type="match status" value="2"/>
</dbReference>
<evidence type="ECO:0000313" key="12">
    <source>
        <dbReference type="Proteomes" id="UP000694388"/>
    </source>
</evidence>
<dbReference type="Gene3D" id="2.40.10.10">
    <property type="entry name" value="Trypsin-like serine proteases"/>
    <property type="match status" value="1"/>
</dbReference>
<dbReference type="SUPFAM" id="SSF50494">
    <property type="entry name" value="Trypsin-like serine proteases"/>
    <property type="match status" value="1"/>
</dbReference>
<organism evidence="11 12">
    <name type="scientific">Eptatretus burgeri</name>
    <name type="common">Inshore hagfish</name>
    <dbReference type="NCBI Taxonomy" id="7764"/>
    <lineage>
        <taxon>Eukaryota</taxon>
        <taxon>Metazoa</taxon>
        <taxon>Chordata</taxon>
        <taxon>Craniata</taxon>
        <taxon>Vertebrata</taxon>
        <taxon>Cyclostomata</taxon>
        <taxon>Myxini</taxon>
        <taxon>Myxiniformes</taxon>
        <taxon>Myxinidae</taxon>
        <taxon>Eptatretinae</taxon>
        <taxon>Eptatretus</taxon>
    </lineage>
</organism>
<keyword evidence="5 7" id="KW-1015">Disulfide bond</keyword>
<dbReference type="InterPro" id="IPR001190">
    <property type="entry name" value="SRCR"/>
</dbReference>
<dbReference type="FunFam" id="3.10.250.10:FF:000001">
    <property type="entry name" value="Lysyl oxidase 4 isoform X1"/>
    <property type="match status" value="1"/>
</dbReference>
<dbReference type="InterPro" id="IPR001254">
    <property type="entry name" value="Trypsin_dom"/>
</dbReference>
<feature type="domain" description="SRCR" evidence="10">
    <location>
        <begin position="168"/>
        <end position="268"/>
    </location>
</feature>
<proteinExistence type="predicted"/>
<dbReference type="InterPro" id="IPR009003">
    <property type="entry name" value="Peptidase_S1_PA"/>
</dbReference>
<dbReference type="GO" id="GO:0004252">
    <property type="term" value="F:serine-type endopeptidase activity"/>
    <property type="evidence" value="ECO:0007669"/>
    <property type="project" value="InterPro"/>
</dbReference>
<dbReference type="InterPro" id="IPR001314">
    <property type="entry name" value="Peptidase_S1A"/>
</dbReference>
<feature type="disulfide bond" evidence="7">
    <location>
        <begin position="193"/>
        <end position="257"/>
    </location>
</feature>
<dbReference type="PANTHER" id="PTHR24252:SF7">
    <property type="entry name" value="HYALIN"/>
    <property type="match status" value="1"/>
</dbReference>
<feature type="disulfide bond" evidence="7">
    <location>
        <begin position="69"/>
        <end position="130"/>
    </location>
</feature>
<dbReference type="PROSITE" id="PS00135">
    <property type="entry name" value="TRYPSIN_SER"/>
    <property type="match status" value="1"/>
</dbReference>
<reference evidence="11" key="2">
    <citation type="submission" date="2025-09" db="UniProtKB">
        <authorList>
            <consortium name="Ensembl"/>
        </authorList>
    </citation>
    <scope>IDENTIFICATION</scope>
</reference>
<dbReference type="SMART" id="SM00020">
    <property type="entry name" value="Tryp_SPc"/>
    <property type="match status" value="1"/>
</dbReference>
<dbReference type="PANTHER" id="PTHR24252">
    <property type="entry name" value="ACROSIN-RELATED"/>
    <property type="match status" value="1"/>
</dbReference>
<dbReference type="FunFam" id="3.10.250.10:FF:000006">
    <property type="entry name" value="neurotrypsin isoform X2"/>
    <property type="match status" value="1"/>
</dbReference>
<dbReference type="Proteomes" id="UP000694388">
    <property type="component" value="Unplaced"/>
</dbReference>
<feature type="disulfide bond" evidence="7">
    <location>
        <begin position="237"/>
        <end position="247"/>
    </location>
</feature>
<dbReference type="Pfam" id="PF00089">
    <property type="entry name" value="Trypsin"/>
    <property type="match status" value="1"/>
</dbReference>
<evidence type="ECO:0000259" key="9">
    <source>
        <dbReference type="PROSITE" id="PS50240"/>
    </source>
</evidence>
<keyword evidence="4 8" id="KW-0720">Serine protease</keyword>
<dbReference type="PROSITE" id="PS50240">
    <property type="entry name" value="TRYPSIN_DOM"/>
    <property type="match status" value="1"/>
</dbReference>
<dbReference type="PROSITE" id="PS00134">
    <property type="entry name" value="TRYPSIN_HIS"/>
    <property type="match status" value="1"/>
</dbReference>
<evidence type="ECO:0000256" key="7">
    <source>
        <dbReference type="PROSITE-ProRule" id="PRU00196"/>
    </source>
</evidence>
<dbReference type="SMART" id="SM00202">
    <property type="entry name" value="SR"/>
    <property type="match status" value="2"/>
</dbReference>
<evidence type="ECO:0000259" key="10">
    <source>
        <dbReference type="PROSITE" id="PS50287"/>
    </source>
</evidence>
<dbReference type="GO" id="GO:0006508">
    <property type="term" value="P:proteolysis"/>
    <property type="evidence" value="ECO:0007669"/>
    <property type="project" value="UniProtKB-KW"/>
</dbReference>
<dbReference type="InterPro" id="IPR033116">
    <property type="entry name" value="TRYPSIN_SER"/>
</dbReference>
<keyword evidence="6" id="KW-0325">Glycoprotein</keyword>
<name>A0A8C4RCM3_EPTBU</name>
<protein>
    <submittedName>
        <fullName evidence="11">Serine protease 12</fullName>
    </submittedName>
</protein>
<dbReference type="Ensembl" id="ENSEBUT00000028004.1">
    <property type="protein sequence ID" value="ENSEBUP00000027428.1"/>
    <property type="gene ID" value="ENSEBUG00000016807.1"/>
</dbReference>
<reference evidence="11" key="1">
    <citation type="submission" date="2025-08" db="UniProtKB">
        <authorList>
            <consortium name="Ensembl"/>
        </authorList>
    </citation>
    <scope>IDENTIFICATION</scope>
</reference>